<reference evidence="2" key="2">
    <citation type="submission" date="2020-05" db="EMBL/GenBank/DDBJ databases">
        <authorList>
            <person name="Kim H.-S."/>
            <person name="Proctor R.H."/>
            <person name="Brown D.W."/>
        </authorList>
    </citation>
    <scope>NUCLEOTIDE SEQUENCE</scope>
    <source>
        <strain evidence="2">NRRL 22465</strain>
    </source>
</reference>
<dbReference type="OrthoDB" id="5371510at2759"/>
<feature type="compositionally biased region" description="Acidic residues" evidence="1">
    <location>
        <begin position="849"/>
        <end position="859"/>
    </location>
</feature>
<keyword evidence="3" id="KW-1185">Reference proteome</keyword>
<name>A0A8H4UC68_9HYPO</name>
<dbReference type="EMBL" id="JABEYC010000841">
    <property type="protein sequence ID" value="KAF4973717.1"/>
    <property type="molecule type" value="Genomic_DNA"/>
</dbReference>
<dbReference type="AlphaFoldDB" id="A0A8H4UC68"/>
<protein>
    <submittedName>
        <fullName evidence="2">Uncharacterized protein</fullName>
    </submittedName>
</protein>
<feature type="region of interest" description="Disordered" evidence="1">
    <location>
        <begin position="818"/>
        <end position="867"/>
    </location>
</feature>
<evidence type="ECO:0000313" key="3">
    <source>
        <dbReference type="Proteomes" id="UP000635477"/>
    </source>
</evidence>
<dbReference type="Proteomes" id="UP000635477">
    <property type="component" value="Unassembled WGS sequence"/>
</dbReference>
<comment type="caution">
    <text evidence="2">The sequence shown here is derived from an EMBL/GenBank/DDBJ whole genome shotgun (WGS) entry which is preliminary data.</text>
</comment>
<evidence type="ECO:0000256" key="1">
    <source>
        <dbReference type="SAM" id="MobiDB-lite"/>
    </source>
</evidence>
<reference evidence="2" key="1">
    <citation type="journal article" date="2020" name="BMC Genomics">
        <title>Correction to: Identification and distribution of gene clusters required for synthesis of sphingolipid metabolism inhibitors in diverse species of the filamentous fungus Fusarium.</title>
        <authorList>
            <person name="Kim H.S."/>
            <person name="Lohmar J.M."/>
            <person name="Busman M."/>
            <person name="Brown D.W."/>
            <person name="Naumann T.A."/>
            <person name="Divon H.H."/>
            <person name="Lysoe E."/>
            <person name="Uhlig S."/>
            <person name="Proctor R.H."/>
        </authorList>
    </citation>
    <scope>NUCLEOTIDE SEQUENCE</scope>
    <source>
        <strain evidence="2">NRRL 22465</strain>
    </source>
</reference>
<evidence type="ECO:0000313" key="2">
    <source>
        <dbReference type="EMBL" id="KAF4973717.1"/>
    </source>
</evidence>
<feature type="compositionally biased region" description="Low complexity" evidence="1">
    <location>
        <begin position="258"/>
        <end position="271"/>
    </location>
</feature>
<feature type="compositionally biased region" description="Basic and acidic residues" evidence="1">
    <location>
        <begin position="272"/>
        <end position="282"/>
    </location>
</feature>
<organism evidence="2 3">
    <name type="scientific">Fusarium zealandicum</name>
    <dbReference type="NCBI Taxonomy" id="1053134"/>
    <lineage>
        <taxon>Eukaryota</taxon>
        <taxon>Fungi</taxon>
        <taxon>Dikarya</taxon>
        <taxon>Ascomycota</taxon>
        <taxon>Pezizomycotina</taxon>
        <taxon>Sordariomycetes</taxon>
        <taxon>Hypocreomycetidae</taxon>
        <taxon>Hypocreales</taxon>
        <taxon>Nectriaceae</taxon>
        <taxon>Fusarium</taxon>
        <taxon>Fusarium staphyleae species complex</taxon>
    </lineage>
</organism>
<sequence>MMDIPNDWDSEATQIVEHIWPETLDTSSITNNNIISPPTLAPVAGTEDAPVPVSDILSFDQDTPGRWYLSRFVDVNFNKPNLTNQRPILNLMSDYEIESTRNFELYRLHAVSFELNQGDTLVFVDFPISQNAGLSKADCNGITYKSQQLRVHSSNLLDTGSSKFAEMLGPTNQFRTLRRRKLVNKLPEGVKYVLDLTPPSEGDELVFQMTELSLTPGIMKWWSSSLRSQVDSWLVCGHDDICMCDRLKPELAKDHESQQSAPSASPSQDAPAHSEEKEESKFPKLPLRSETALRMKARSENEVYETPPYRRILDYCPVRHRNGIIRLLMLLEGKGVILDSATRIWTLVKLSTIFDCESVLRDRVAQWIMHGPNTRFIEVLPEETLQIAFSLKLPGIAQCAFRILVNELALKLAATRKEHKDLVHTTIFGRRLGDLPDELSNLVQHAARALVDRVSDVNAKMRNRDMYEFWDIEDWNTLRAIEQLLENEKTPLCEDALDKLRFLKDALVYEVTDAFDAATTQTATYIHAAAYETMDEDLLTYVDPKDFDKITMLMLRFNPIQMLLCPIAYNEIGETLDSRTFRHVKCKLPGFTDMRMQDLVDEATETLRAVVICEPSHSQDPDWASCVRIDPYSGGTSLARDPIVSLDAIEIGIKNAIRPLTVSWIRTDIEPPLNVTRHLLLTLTNNELKYLPLWAGGCDDGTGGVFEDLIPMTEMGPNGPGPAFHTGRTVPSTPSSVSGSMIEDMDALRMWGSTTAASIAVHDSISTVYRPDQVITDDETIVSESFTAGGSEYQDARFEEPADHQSMGDAVETAVEAADEETRSVTEGRDTPSAVDDDFDDIYCWNADGDGDGDSDDSMDSVVMIGK</sequence>
<feature type="region of interest" description="Disordered" evidence="1">
    <location>
        <begin position="253"/>
        <end position="283"/>
    </location>
</feature>
<feature type="compositionally biased region" description="Basic and acidic residues" evidence="1">
    <location>
        <begin position="820"/>
        <end position="830"/>
    </location>
</feature>
<proteinExistence type="predicted"/>
<accession>A0A8H4UC68</accession>
<gene>
    <name evidence="2" type="ORF">FZEAL_9244</name>
</gene>